<dbReference type="Proteomes" id="UP001320831">
    <property type="component" value="Unassembled WGS sequence"/>
</dbReference>
<accession>A0ABT2LT51</accession>
<feature type="compositionally biased region" description="Basic and acidic residues" evidence="1">
    <location>
        <begin position="1"/>
        <end position="10"/>
    </location>
</feature>
<evidence type="ECO:0000256" key="1">
    <source>
        <dbReference type="SAM" id="MobiDB-lite"/>
    </source>
</evidence>
<reference evidence="2 3" key="1">
    <citation type="submission" date="2022-09" db="EMBL/GenBank/DDBJ databases">
        <title>Chelativorans salina sp. nov., a novel slightly halophilic bacterium isolated from a saline lake sediment enrichment.</title>
        <authorList>
            <person name="Gao L."/>
            <person name="Fang B.-Z."/>
            <person name="Li W.-J."/>
        </authorList>
    </citation>
    <scope>NUCLEOTIDE SEQUENCE [LARGE SCALE GENOMIC DNA]</scope>
    <source>
        <strain evidence="2 3">EGI FJ00035</strain>
    </source>
</reference>
<dbReference type="RefSeq" id="WP_260906279.1">
    <property type="nucleotide sequence ID" value="NZ_JAOCZP010000008.1"/>
</dbReference>
<dbReference type="EMBL" id="JAOCZP010000008">
    <property type="protein sequence ID" value="MCT7377664.1"/>
    <property type="molecule type" value="Genomic_DNA"/>
</dbReference>
<dbReference type="Pfam" id="PF07845">
    <property type="entry name" value="DUF1636"/>
    <property type="match status" value="1"/>
</dbReference>
<gene>
    <name evidence="2" type="ORF">N5A92_21825</name>
</gene>
<comment type="caution">
    <text evidence="2">The sequence shown here is derived from an EMBL/GenBank/DDBJ whole genome shotgun (WGS) entry which is preliminary data.</text>
</comment>
<dbReference type="CDD" id="cd02980">
    <property type="entry name" value="TRX_Fd_family"/>
    <property type="match status" value="1"/>
</dbReference>
<dbReference type="InterPro" id="IPR012863">
    <property type="entry name" value="DUF1636"/>
</dbReference>
<keyword evidence="3" id="KW-1185">Reference proteome</keyword>
<feature type="region of interest" description="Disordered" evidence="1">
    <location>
        <begin position="1"/>
        <end position="22"/>
    </location>
</feature>
<sequence length="145" mass="15261">MADGLPDRADFPSTDASGDAGRNSSVTVVVCSSCRRSTDPENLPRPGALLAENTARAANGAGVRVRQVACLGNCKRGLSAAILREGAWSYVFGELEPDSGPDLIAGAELFANSSDGFMPFRQRPQSLKRGLIARIPTTDSLKEVP</sequence>
<proteinExistence type="predicted"/>
<evidence type="ECO:0000313" key="3">
    <source>
        <dbReference type="Proteomes" id="UP001320831"/>
    </source>
</evidence>
<organism evidence="2 3">
    <name type="scientific">Chelativorans salis</name>
    <dbReference type="NCBI Taxonomy" id="2978478"/>
    <lineage>
        <taxon>Bacteria</taxon>
        <taxon>Pseudomonadati</taxon>
        <taxon>Pseudomonadota</taxon>
        <taxon>Alphaproteobacteria</taxon>
        <taxon>Hyphomicrobiales</taxon>
        <taxon>Phyllobacteriaceae</taxon>
        <taxon>Chelativorans</taxon>
    </lineage>
</organism>
<protein>
    <submittedName>
        <fullName evidence="2">DUF1636 family protein</fullName>
    </submittedName>
</protein>
<evidence type="ECO:0000313" key="2">
    <source>
        <dbReference type="EMBL" id="MCT7377664.1"/>
    </source>
</evidence>
<name>A0ABT2LT51_9HYPH</name>